<keyword evidence="3" id="KW-1185">Reference proteome</keyword>
<evidence type="ECO:0000256" key="1">
    <source>
        <dbReference type="SAM" id="MobiDB-lite"/>
    </source>
</evidence>
<feature type="non-terminal residue" evidence="2">
    <location>
        <position position="66"/>
    </location>
</feature>
<gene>
    <name evidence="2" type="ORF">J1N35_014992</name>
</gene>
<feature type="region of interest" description="Disordered" evidence="1">
    <location>
        <begin position="1"/>
        <end position="21"/>
    </location>
</feature>
<dbReference type="Proteomes" id="UP000828251">
    <property type="component" value="Unassembled WGS sequence"/>
</dbReference>
<evidence type="ECO:0000313" key="2">
    <source>
        <dbReference type="EMBL" id="KAH1098071.1"/>
    </source>
</evidence>
<feature type="compositionally biased region" description="Basic and acidic residues" evidence="1">
    <location>
        <begin position="1"/>
        <end position="12"/>
    </location>
</feature>
<comment type="caution">
    <text evidence="2">The sequence shown here is derived from an EMBL/GenBank/DDBJ whole genome shotgun (WGS) entry which is preliminary data.</text>
</comment>
<accession>A0A9D3VXH7</accession>
<protein>
    <submittedName>
        <fullName evidence="2">Uncharacterized protein</fullName>
    </submittedName>
</protein>
<feature type="non-terminal residue" evidence="2">
    <location>
        <position position="1"/>
    </location>
</feature>
<name>A0A9D3VXH7_9ROSI</name>
<evidence type="ECO:0000313" key="3">
    <source>
        <dbReference type="Proteomes" id="UP000828251"/>
    </source>
</evidence>
<dbReference type="EMBL" id="JAIQCV010000005">
    <property type="protein sequence ID" value="KAH1098071.1"/>
    <property type="molecule type" value="Genomic_DNA"/>
</dbReference>
<reference evidence="2 3" key="1">
    <citation type="journal article" date="2021" name="Plant Biotechnol. J.">
        <title>Multi-omics assisted identification of the key and species-specific regulatory components of drought-tolerant mechanisms in Gossypium stocksii.</title>
        <authorList>
            <person name="Yu D."/>
            <person name="Ke L."/>
            <person name="Zhang D."/>
            <person name="Wu Y."/>
            <person name="Sun Y."/>
            <person name="Mei J."/>
            <person name="Sun J."/>
            <person name="Sun Y."/>
        </authorList>
    </citation>
    <scope>NUCLEOTIDE SEQUENCE [LARGE SCALE GENOMIC DNA]</scope>
    <source>
        <strain evidence="3">cv. E1</strain>
        <tissue evidence="2">Leaf</tissue>
    </source>
</reference>
<organism evidence="2 3">
    <name type="scientific">Gossypium stocksii</name>
    <dbReference type="NCBI Taxonomy" id="47602"/>
    <lineage>
        <taxon>Eukaryota</taxon>
        <taxon>Viridiplantae</taxon>
        <taxon>Streptophyta</taxon>
        <taxon>Embryophyta</taxon>
        <taxon>Tracheophyta</taxon>
        <taxon>Spermatophyta</taxon>
        <taxon>Magnoliopsida</taxon>
        <taxon>eudicotyledons</taxon>
        <taxon>Gunneridae</taxon>
        <taxon>Pentapetalae</taxon>
        <taxon>rosids</taxon>
        <taxon>malvids</taxon>
        <taxon>Malvales</taxon>
        <taxon>Malvaceae</taxon>
        <taxon>Malvoideae</taxon>
        <taxon>Gossypium</taxon>
    </lineage>
</organism>
<dbReference type="AlphaFoldDB" id="A0A9D3VXH7"/>
<proteinExistence type="predicted"/>
<sequence>NFKNQENQDFKSWKSSSEKPNLAAKAHWTSCTSLNEPISRANGSQDQVLEKNGPLRCLGADPRVWK</sequence>